<evidence type="ECO:0000256" key="1">
    <source>
        <dbReference type="SAM" id="Coils"/>
    </source>
</evidence>
<protein>
    <recommendedName>
        <fullName evidence="4">Heterokaryon incompatibility domain-containing protein</fullName>
    </recommendedName>
</protein>
<accession>A0A225B328</accession>
<feature type="coiled-coil region" evidence="1">
    <location>
        <begin position="729"/>
        <end position="777"/>
    </location>
</feature>
<dbReference type="Proteomes" id="UP000214365">
    <property type="component" value="Unassembled WGS sequence"/>
</dbReference>
<dbReference type="AlphaFoldDB" id="A0A225B328"/>
<evidence type="ECO:0000313" key="3">
    <source>
        <dbReference type="Proteomes" id="UP000214365"/>
    </source>
</evidence>
<keyword evidence="3" id="KW-1185">Reference proteome</keyword>
<dbReference type="RefSeq" id="XP_020120378.1">
    <property type="nucleotide sequence ID" value="XM_020267103.1"/>
</dbReference>
<proteinExistence type="predicted"/>
<dbReference type="OrthoDB" id="20872at2759"/>
<dbReference type="EMBL" id="LFMY01000006">
    <property type="protein sequence ID" value="OKL60257.1"/>
    <property type="molecule type" value="Genomic_DNA"/>
</dbReference>
<comment type="caution">
    <text evidence="2">The sequence shown here is derived from an EMBL/GenBank/DDBJ whole genome shotgun (WGS) entry which is preliminary data.</text>
</comment>
<evidence type="ECO:0008006" key="4">
    <source>
        <dbReference type="Google" id="ProtNLM"/>
    </source>
</evidence>
<dbReference type="PANTHER" id="PTHR39596:SF2">
    <property type="entry name" value="HET DOMAIN PROTEIN (AFU_ORTHOLOGUE AFUA_1G17550)-RELATED"/>
    <property type="match status" value="1"/>
</dbReference>
<dbReference type="STRING" id="1441469.A0A225B328"/>
<gene>
    <name evidence="2" type="ORF">UA08_04794</name>
</gene>
<keyword evidence="1" id="KW-0175">Coiled coil</keyword>
<reference evidence="2 3" key="1">
    <citation type="submission" date="2015-06" db="EMBL/GenBank/DDBJ databases">
        <title>Talaromyces atroroseus IBT 11181 draft genome.</title>
        <authorList>
            <person name="Rasmussen K.B."/>
            <person name="Rasmussen S."/>
            <person name="Petersen B."/>
            <person name="Sicheritz-Ponten T."/>
            <person name="Mortensen U.H."/>
            <person name="Thrane U."/>
        </authorList>
    </citation>
    <scope>NUCLEOTIDE SEQUENCE [LARGE SCALE GENOMIC DNA]</scope>
    <source>
        <strain evidence="2 3">IBT 11181</strain>
    </source>
</reference>
<evidence type="ECO:0000313" key="2">
    <source>
        <dbReference type="EMBL" id="OKL60257.1"/>
    </source>
</evidence>
<name>A0A225B328_TALAT</name>
<dbReference type="GeneID" id="31004549"/>
<organism evidence="2 3">
    <name type="scientific">Talaromyces atroroseus</name>
    <dbReference type="NCBI Taxonomy" id="1441469"/>
    <lineage>
        <taxon>Eukaryota</taxon>
        <taxon>Fungi</taxon>
        <taxon>Dikarya</taxon>
        <taxon>Ascomycota</taxon>
        <taxon>Pezizomycotina</taxon>
        <taxon>Eurotiomycetes</taxon>
        <taxon>Eurotiomycetidae</taxon>
        <taxon>Eurotiales</taxon>
        <taxon>Trichocomaceae</taxon>
        <taxon>Talaromyces</taxon>
        <taxon>Talaromyces sect. Trachyspermi</taxon>
    </lineage>
</organism>
<sequence>MTATELTRRLSNGNTSGLEIHGPTRALCWSGSSDFVSSLASSLHRVDGGSLGSIRDMLFNFIKLQENHDNERRPVSQVEFEVCELLNFMWQATNADPILTRHISTGVVSKAIERAGGLGICRNRLWNLAIASGDEKHLAILMQLTNNNNGDTKAKVSDDKRFRQQPKHESCSAESCVFNNVDSTNVRQLHKCPTKDCGLLEFPLDNMLLETSREPYTWWIDHSNRPYLTQEADYVAVSHVWSDGTGAGIQKDGYVNSCLFNYFKEVATELGCKAIWWDTISLPRKGESRKRAIGRINQDFLSAKCTVIHDQYLVNFPWAEDGTPCLALALSSWFTRAWTALELLYSTDVRVIFRHPSDPDKKVIKKLDTEVILDGSLCSRGHFLASRLIDDLRHQKLNTVSSILEVLKTRCTSKPHDMIIIAGLLVGQKPDTSRVDMTAELSRNILRALQTIESSFLFHSHATITDVGGFSWCPFNLLQGPDPSTLYNRDASAVVDANGAISAAFLYRVFQRDDVRKITAYSSHKSVENKISTALESPETCLLLWQRSSDFSRALLVQAVDVGTFELPRFGLQLIDCHYVGTVNVELKPSDARIILVRIGHVKCPPEKGAGHIMNRYFKQPHFTHVIIANTRETVLPEEEKILSTLLTVDIDYVYAELQAFFTLNPFPWWFSLSRLKHTAMTVIAFLLINYRSYNQSISTYEESMKKAHLVPGELKKIDGYIKERHDKMTQLQRVVDDIRIMMSKLQAKKAGMQSLKTELQDLLAQVQQQIIETSQRVKLYEGSPTLLLQMDSGLPQEVLQQLAAGPETGSPSQKGAQSNIQADIIPLATDDAGFQINRGKELQRLYAEDLHSDNTEYESKLDFLSEIFREAETLHQYKNEAESKLQKLCEGEVNYQNSIDHLQNMLLQLEHHHPRYEAEFAEFRHFRKEIGDIYQGQLDLHKIELQAQNDNEVTRARLAILEDLLSEGAISGIDGQENSYKERDGTFLPAQTVFGTVGHTVSSVALGLLSFFGTSIGEEDDDASDLIY</sequence>
<dbReference type="PANTHER" id="PTHR39596">
    <property type="match status" value="1"/>
</dbReference>